<name>A0A0P1A6W1_PLAHL</name>
<sequence>MDSISSVEVAEKNKKVLRASKINNQKTSVKYKSAHEERFMLETISQFFAYFRTKFPIFELLIPQALTLEEKTMGQASKELTWLLIKNEFEPGVIRARSTTCWDSKKYLRENNLKSDDNTEQNISVLALARMEFVISGLSGSIREDFESLFSGIVYNTDAVKYFRRVMRKIKTKDYMKLGLSTKSEEKKAFELLEKASLYSEMLGIY</sequence>
<dbReference type="GeneID" id="36395297"/>
<reference evidence="2" key="1">
    <citation type="submission" date="2014-09" db="EMBL/GenBank/DDBJ databases">
        <authorList>
            <person name="Sharma Rahul"/>
            <person name="Thines Marco"/>
        </authorList>
    </citation>
    <scope>NUCLEOTIDE SEQUENCE [LARGE SCALE GENOMIC DNA]</scope>
</reference>
<keyword evidence="2" id="KW-1185">Reference proteome</keyword>
<proteinExistence type="predicted"/>
<dbReference type="EMBL" id="CCYD01000109">
    <property type="protein sequence ID" value="CEG35917.1"/>
    <property type="molecule type" value="Genomic_DNA"/>
</dbReference>
<evidence type="ECO:0000313" key="2">
    <source>
        <dbReference type="Proteomes" id="UP000054928"/>
    </source>
</evidence>
<accession>A0A0P1A6W1</accession>
<dbReference type="RefSeq" id="XP_024572286.1">
    <property type="nucleotide sequence ID" value="XM_024729503.1"/>
</dbReference>
<dbReference type="Proteomes" id="UP000054928">
    <property type="component" value="Unassembled WGS sequence"/>
</dbReference>
<dbReference type="AlphaFoldDB" id="A0A0P1A6W1"/>
<evidence type="ECO:0000313" key="1">
    <source>
        <dbReference type="EMBL" id="CEG35917.1"/>
    </source>
</evidence>
<organism evidence="1 2">
    <name type="scientific">Plasmopara halstedii</name>
    <name type="common">Downy mildew of sunflower</name>
    <dbReference type="NCBI Taxonomy" id="4781"/>
    <lineage>
        <taxon>Eukaryota</taxon>
        <taxon>Sar</taxon>
        <taxon>Stramenopiles</taxon>
        <taxon>Oomycota</taxon>
        <taxon>Peronosporomycetes</taxon>
        <taxon>Peronosporales</taxon>
        <taxon>Peronosporaceae</taxon>
        <taxon>Plasmopara</taxon>
    </lineage>
</organism>
<protein>
    <submittedName>
        <fullName evidence="1">Uncharacterized protein</fullName>
    </submittedName>
</protein>